<protein>
    <recommendedName>
        <fullName evidence="3">SalK</fullName>
    </recommendedName>
</protein>
<dbReference type="Pfam" id="PF21863">
    <property type="entry name" value="HTH_67"/>
    <property type="match status" value="1"/>
</dbReference>
<evidence type="ECO:0000313" key="2">
    <source>
        <dbReference type="Proteomes" id="UP001165283"/>
    </source>
</evidence>
<evidence type="ECO:0000313" key="1">
    <source>
        <dbReference type="EMBL" id="MCO1658189.1"/>
    </source>
</evidence>
<name>A0ABT1A623_9PSEU</name>
<dbReference type="Proteomes" id="UP001165283">
    <property type="component" value="Unassembled WGS sequence"/>
</dbReference>
<dbReference type="EMBL" id="JAGSOV010000051">
    <property type="protein sequence ID" value="MCO1658189.1"/>
    <property type="molecule type" value="Genomic_DNA"/>
</dbReference>
<evidence type="ECO:0008006" key="3">
    <source>
        <dbReference type="Google" id="ProtNLM"/>
    </source>
</evidence>
<dbReference type="InterPro" id="IPR054058">
    <property type="entry name" value="HTH_67"/>
</dbReference>
<comment type="caution">
    <text evidence="1">The sequence shown here is derived from an EMBL/GenBank/DDBJ whole genome shotgun (WGS) entry which is preliminary data.</text>
</comment>
<reference evidence="1" key="1">
    <citation type="submission" date="2021-04" db="EMBL/GenBank/DDBJ databases">
        <title>Pseudonocardia sp. nov., isolated from sandy soil of mangrove forest.</title>
        <authorList>
            <person name="Zan Z."/>
            <person name="Huang R."/>
            <person name="Liu W."/>
        </authorList>
    </citation>
    <scope>NUCLEOTIDE SEQUENCE</scope>
    <source>
        <strain evidence="1">S2-4</strain>
    </source>
</reference>
<dbReference type="NCBIfam" id="NF047719">
    <property type="entry name" value="SCO6745_fam_HTH"/>
    <property type="match status" value="1"/>
</dbReference>
<organism evidence="1 2">
    <name type="scientific">Pseudonocardia humida</name>
    <dbReference type="NCBI Taxonomy" id="2800819"/>
    <lineage>
        <taxon>Bacteria</taxon>
        <taxon>Bacillati</taxon>
        <taxon>Actinomycetota</taxon>
        <taxon>Actinomycetes</taxon>
        <taxon>Pseudonocardiales</taxon>
        <taxon>Pseudonocardiaceae</taxon>
        <taxon>Pseudonocardia</taxon>
    </lineage>
</organism>
<proteinExistence type="predicted"/>
<sequence length="293" mass="31105">MPDQDVPRARRMWQALEPVHAVTYFAPEPQAACQELGTKGFWMSYFAQRAAPLGAAPPELVTALFYNFHPQLVARAVPDVWAVAPPGRFLQVRLTAVDAVLRRLLGPEAIGSAAVAEAAGIARAAAESAPTAGRALAAANRALDWPEPAHLVLWHAQTVLREHRGDGHVAALLTAGLDPAEALVLFTADTGLGMDWMRTRRGWPEAEWAAAVERLTDRGLVGGDGGEDITDEGRALRAEVEAHTDALADVPWGEVGDARAQRVVELTGPLVAAIVAGGGFLDRNPMGLPRPAG</sequence>
<keyword evidence="2" id="KW-1185">Reference proteome</keyword>
<accession>A0ABT1A623</accession>
<dbReference type="RefSeq" id="WP_252441864.1">
    <property type="nucleotide sequence ID" value="NZ_JAGSOV010000051.1"/>
</dbReference>
<gene>
    <name evidence="1" type="ORF">KDL28_24305</name>
</gene>